<dbReference type="Pfam" id="PF02517">
    <property type="entry name" value="Rce1-like"/>
    <property type="match status" value="1"/>
</dbReference>
<dbReference type="GO" id="GO:0006508">
    <property type="term" value="P:proteolysis"/>
    <property type="evidence" value="ECO:0007669"/>
    <property type="project" value="UniProtKB-KW"/>
</dbReference>
<accession>A0A517P8D6</accession>
<dbReference type="KEGG" id="acaf:CA12_17240"/>
<keyword evidence="4" id="KW-0645">Protease</keyword>
<dbReference type="GO" id="GO:0080120">
    <property type="term" value="P:CAAX-box protein maturation"/>
    <property type="evidence" value="ECO:0007669"/>
    <property type="project" value="UniProtKB-ARBA"/>
</dbReference>
<organism evidence="4 5">
    <name type="scientific">Alienimonas californiensis</name>
    <dbReference type="NCBI Taxonomy" id="2527989"/>
    <lineage>
        <taxon>Bacteria</taxon>
        <taxon>Pseudomonadati</taxon>
        <taxon>Planctomycetota</taxon>
        <taxon>Planctomycetia</taxon>
        <taxon>Planctomycetales</taxon>
        <taxon>Planctomycetaceae</taxon>
        <taxon>Alienimonas</taxon>
    </lineage>
</organism>
<keyword evidence="2" id="KW-0812">Transmembrane</keyword>
<dbReference type="GO" id="GO:0004175">
    <property type="term" value="F:endopeptidase activity"/>
    <property type="evidence" value="ECO:0007669"/>
    <property type="project" value="UniProtKB-ARBA"/>
</dbReference>
<feature type="transmembrane region" description="Helical" evidence="2">
    <location>
        <begin position="92"/>
        <end position="110"/>
    </location>
</feature>
<feature type="transmembrane region" description="Helical" evidence="2">
    <location>
        <begin position="220"/>
        <end position="253"/>
    </location>
</feature>
<feature type="transmembrane region" description="Helical" evidence="2">
    <location>
        <begin position="55"/>
        <end position="80"/>
    </location>
</feature>
<dbReference type="RefSeq" id="WP_145358549.1">
    <property type="nucleotide sequence ID" value="NZ_CP036265.1"/>
</dbReference>
<feature type="transmembrane region" description="Helical" evidence="2">
    <location>
        <begin position="122"/>
        <end position="141"/>
    </location>
</feature>
<evidence type="ECO:0000313" key="4">
    <source>
        <dbReference type="EMBL" id="QDT15639.1"/>
    </source>
</evidence>
<dbReference type="PANTHER" id="PTHR36435:SF1">
    <property type="entry name" value="CAAX AMINO TERMINAL PROTEASE FAMILY PROTEIN"/>
    <property type="match status" value="1"/>
</dbReference>
<feature type="compositionally biased region" description="Low complexity" evidence="1">
    <location>
        <begin position="19"/>
        <end position="33"/>
    </location>
</feature>
<evidence type="ECO:0000256" key="2">
    <source>
        <dbReference type="SAM" id="Phobius"/>
    </source>
</evidence>
<feature type="compositionally biased region" description="Pro residues" evidence="1">
    <location>
        <begin position="34"/>
        <end position="43"/>
    </location>
</feature>
<feature type="domain" description="CAAX prenyl protease 2/Lysostaphin resistance protein A-like" evidence="3">
    <location>
        <begin position="187"/>
        <end position="272"/>
    </location>
</feature>
<keyword evidence="2" id="KW-0472">Membrane</keyword>
<dbReference type="Proteomes" id="UP000318741">
    <property type="component" value="Chromosome"/>
</dbReference>
<dbReference type="PANTHER" id="PTHR36435">
    <property type="entry name" value="SLR1288 PROTEIN"/>
    <property type="match status" value="1"/>
</dbReference>
<dbReference type="AlphaFoldDB" id="A0A517P8D6"/>
<evidence type="ECO:0000313" key="5">
    <source>
        <dbReference type="Proteomes" id="UP000318741"/>
    </source>
</evidence>
<feature type="transmembrane region" description="Helical" evidence="2">
    <location>
        <begin position="298"/>
        <end position="316"/>
    </location>
</feature>
<dbReference type="InterPro" id="IPR052710">
    <property type="entry name" value="CAAX_protease"/>
</dbReference>
<keyword evidence="4" id="KW-0378">Hydrolase</keyword>
<protein>
    <submittedName>
        <fullName evidence="4">CAAX amino terminal protease self-immunity</fullName>
    </submittedName>
</protein>
<evidence type="ECO:0000259" key="3">
    <source>
        <dbReference type="Pfam" id="PF02517"/>
    </source>
</evidence>
<feature type="compositionally biased region" description="Pro residues" evidence="1">
    <location>
        <begin position="1"/>
        <end position="15"/>
    </location>
</feature>
<proteinExistence type="predicted"/>
<feature type="region of interest" description="Disordered" evidence="1">
    <location>
        <begin position="1"/>
        <end position="43"/>
    </location>
</feature>
<name>A0A517P8D6_9PLAN</name>
<sequence length="385" mass="40058">MPPDLPPEPAPPPADRPFADGPADLTFPAERPAVPAPPPAGPPGPGLPESIAWCVGWFVTVQLFLMIPVAFAVQALGWALLGRAPTLGETSIAALPIVQIAGGLLTLAAFRWRIGPLRKLGLGLPSGPATLVACLSLPAVMFASTQWAAVAGALWAAACEAAPALEAMDGVSSLTAVNELLRSVPLPALILAAAVCPALAEELFCRGLIGRGLVARWGVWRGVALTSILFCLLHLHPAHAGALLPIAIFLHVAYLSSRSLWLPVGLHFANNAAGLMLGKALLARDALPDPHAAPPPNLALFLVATGLAGLACWAVWSVRLRTVDRRGGEIAPRWPTVEGPPASAPLWSVVRWEAAPLALWGLFVPGFGAVMGLSLLALLMGWVEM</sequence>
<gene>
    <name evidence="4" type="ORF">CA12_17240</name>
</gene>
<evidence type="ECO:0000256" key="1">
    <source>
        <dbReference type="SAM" id="MobiDB-lite"/>
    </source>
</evidence>
<dbReference type="InterPro" id="IPR003675">
    <property type="entry name" value="Rce1/LyrA-like_dom"/>
</dbReference>
<reference evidence="4 5" key="1">
    <citation type="submission" date="2019-02" db="EMBL/GenBank/DDBJ databases">
        <title>Deep-cultivation of Planctomycetes and their phenomic and genomic characterization uncovers novel biology.</title>
        <authorList>
            <person name="Wiegand S."/>
            <person name="Jogler M."/>
            <person name="Boedeker C."/>
            <person name="Pinto D."/>
            <person name="Vollmers J."/>
            <person name="Rivas-Marin E."/>
            <person name="Kohn T."/>
            <person name="Peeters S.H."/>
            <person name="Heuer A."/>
            <person name="Rast P."/>
            <person name="Oberbeckmann S."/>
            <person name="Bunk B."/>
            <person name="Jeske O."/>
            <person name="Meyerdierks A."/>
            <person name="Storesund J.E."/>
            <person name="Kallscheuer N."/>
            <person name="Luecker S."/>
            <person name="Lage O.M."/>
            <person name="Pohl T."/>
            <person name="Merkel B.J."/>
            <person name="Hornburger P."/>
            <person name="Mueller R.-W."/>
            <person name="Bruemmer F."/>
            <person name="Labrenz M."/>
            <person name="Spormann A.M."/>
            <person name="Op den Camp H."/>
            <person name="Overmann J."/>
            <person name="Amann R."/>
            <person name="Jetten M.S.M."/>
            <person name="Mascher T."/>
            <person name="Medema M.H."/>
            <person name="Devos D.P."/>
            <person name="Kaster A.-K."/>
            <person name="Ovreas L."/>
            <person name="Rohde M."/>
            <person name="Galperin M.Y."/>
            <person name="Jogler C."/>
        </authorList>
    </citation>
    <scope>NUCLEOTIDE SEQUENCE [LARGE SCALE GENOMIC DNA]</scope>
    <source>
        <strain evidence="4 5">CA12</strain>
    </source>
</reference>
<keyword evidence="2" id="KW-1133">Transmembrane helix</keyword>
<feature type="transmembrane region" description="Helical" evidence="2">
    <location>
        <begin position="357"/>
        <end position="383"/>
    </location>
</feature>
<dbReference type="EMBL" id="CP036265">
    <property type="protein sequence ID" value="QDT15639.1"/>
    <property type="molecule type" value="Genomic_DNA"/>
</dbReference>
<keyword evidence="5" id="KW-1185">Reference proteome</keyword>
<dbReference type="OrthoDB" id="9777755at2"/>